<protein>
    <recommendedName>
        <fullName evidence="3">DUF3055 domain-containing protein</fullName>
    </recommendedName>
</protein>
<evidence type="ECO:0000313" key="1">
    <source>
        <dbReference type="EMBL" id="SDK07645.1"/>
    </source>
</evidence>
<dbReference type="InterPro" id="IPR021415">
    <property type="entry name" value="SAV0927-like"/>
</dbReference>
<reference evidence="1 2" key="1">
    <citation type="submission" date="2016-10" db="EMBL/GenBank/DDBJ databases">
        <authorList>
            <person name="de Groot N.N."/>
        </authorList>
    </citation>
    <scope>NUCLEOTIDE SEQUENCE [LARGE SCALE GENOMIC DNA]</scope>
    <source>
        <strain evidence="1 2">CGMCC 1.6502</strain>
    </source>
</reference>
<keyword evidence="2" id="KW-1185">Reference proteome</keyword>
<organism evidence="1 2">
    <name type="scientific">Sediminibacillus albus</name>
    <dbReference type="NCBI Taxonomy" id="407036"/>
    <lineage>
        <taxon>Bacteria</taxon>
        <taxon>Bacillati</taxon>
        <taxon>Bacillota</taxon>
        <taxon>Bacilli</taxon>
        <taxon>Bacillales</taxon>
        <taxon>Bacillaceae</taxon>
        <taxon>Sediminibacillus</taxon>
    </lineage>
</organism>
<dbReference type="Pfam" id="PF11256">
    <property type="entry name" value="SAV0927-like"/>
    <property type="match status" value="1"/>
</dbReference>
<evidence type="ECO:0008006" key="3">
    <source>
        <dbReference type="Google" id="ProtNLM"/>
    </source>
</evidence>
<gene>
    <name evidence="1" type="ORF">SAMN05216243_1892</name>
</gene>
<dbReference type="EMBL" id="FNFL01000002">
    <property type="protein sequence ID" value="SDK07645.1"/>
    <property type="molecule type" value="Genomic_DNA"/>
</dbReference>
<dbReference type="OrthoDB" id="2381902at2"/>
<proteinExistence type="predicted"/>
<evidence type="ECO:0000313" key="2">
    <source>
        <dbReference type="Proteomes" id="UP000198694"/>
    </source>
</evidence>
<dbReference type="Proteomes" id="UP000198694">
    <property type="component" value="Unassembled WGS sequence"/>
</dbReference>
<accession>A0A1G8Z003</accession>
<sequence>MVNERLIIHDDKEEIDTRFISFKGNNYRFDLALAASKRYQGKTMVMDLNGNQFAIINKAEAAEPGILEHYFHYTEMKAEELRMFLLEVLD</sequence>
<dbReference type="STRING" id="407036.SAMN05216243_1892"/>
<name>A0A1G8Z003_9BACI</name>
<dbReference type="RefSeq" id="WP_093213354.1">
    <property type="nucleotide sequence ID" value="NZ_FNFL01000002.1"/>
</dbReference>
<dbReference type="AlphaFoldDB" id="A0A1G8Z003"/>